<dbReference type="SUPFAM" id="SSF53850">
    <property type="entry name" value="Periplasmic binding protein-like II"/>
    <property type="match status" value="1"/>
</dbReference>
<dbReference type="Gene3D" id="3.40.190.10">
    <property type="entry name" value="Periplasmic binding protein-like II"/>
    <property type="match status" value="2"/>
</dbReference>
<dbReference type="Proteomes" id="UP001629244">
    <property type="component" value="Unassembled WGS sequence"/>
</dbReference>
<protein>
    <submittedName>
        <fullName evidence="2">ABC transporter substrate-binding protein</fullName>
    </submittedName>
</protein>
<name>A0ABW8YI86_9SPHN</name>
<comment type="caution">
    <text evidence="2">The sequence shown here is derived from an EMBL/GenBank/DDBJ whole genome shotgun (WGS) entry which is preliminary data.</text>
</comment>
<reference evidence="2 3" key="1">
    <citation type="submission" date="2024-06" db="EMBL/GenBank/DDBJ databases">
        <authorList>
            <person name="Kaempfer P."/>
            <person name="Viver T."/>
        </authorList>
    </citation>
    <scope>NUCLEOTIDE SEQUENCE [LARGE SCALE GENOMIC DNA]</scope>
    <source>
        <strain evidence="2 3">ST-64</strain>
    </source>
</reference>
<accession>A0ABW8YI86</accession>
<dbReference type="InterPro" id="IPR015168">
    <property type="entry name" value="SsuA/THI5"/>
</dbReference>
<sequence length="297" mass="32326">MLRIAARPDVFEVGPILHASKALGANRIIVSGGGVPNLIAGPVAGAIDRFPGRADAAGQAETQLLRLSVANPELRIVMTVTEGIYRIVARRSAGIARIADLAGRRVGIFERTSAAFFLHRMLEQAGLGDADIVRIPLRPQDMAKAMVEQRVDAIAIWEPESERAVRVLGEDAVTFADPDVYREFYNLNTTTAVLADPARRAALVRYMRALAHACRISAERPAEIWPLVAASGGFPEDLVAAGWPHHRFPATLAPALLDTMVAEERWLAAQDGRTPRTRPELERLIDRSLLVEAGIRS</sequence>
<feature type="domain" description="SsuA/THI5-like" evidence="1">
    <location>
        <begin position="52"/>
        <end position="223"/>
    </location>
</feature>
<evidence type="ECO:0000259" key="1">
    <source>
        <dbReference type="Pfam" id="PF09084"/>
    </source>
</evidence>
<dbReference type="Pfam" id="PF09084">
    <property type="entry name" value="NMT1"/>
    <property type="match status" value="1"/>
</dbReference>
<organism evidence="2 3">
    <name type="scientific">Sphingomonas plantiphila</name>
    <dbReference type="NCBI Taxonomy" id="3163295"/>
    <lineage>
        <taxon>Bacteria</taxon>
        <taxon>Pseudomonadati</taxon>
        <taxon>Pseudomonadota</taxon>
        <taxon>Alphaproteobacteria</taxon>
        <taxon>Sphingomonadales</taxon>
        <taxon>Sphingomonadaceae</taxon>
        <taxon>Sphingomonas</taxon>
    </lineage>
</organism>
<keyword evidence="3" id="KW-1185">Reference proteome</keyword>
<evidence type="ECO:0000313" key="3">
    <source>
        <dbReference type="Proteomes" id="UP001629244"/>
    </source>
</evidence>
<gene>
    <name evidence="2" type="ORF">ABS767_01550</name>
</gene>
<dbReference type="EMBL" id="JBELQC010000001">
    <property type="protein sequence ID" value="MFL9839635.1"/>
    <property type="molecule type" value="Genomic_DNA"/>
</dbReference>
<proteinExistence type="predicted"/>
<dbReference type="PANTHER" id="PTHR30024:SF42">
    <property type="entry name" value="ALIPHATIC SULFONATES-BINDING PROTEIN-RELATED"/>
    <property type="match status" value="1"/>
</dbReference>
<evidence type="ECO:0000313" key="2">
    <source>
        <dbReference type="EMBL" id="MFL9839635.1"/>
    </source>
</evidence>
<dbReference type="PANTHER" id="PTHR30024">
    <property type="entry name" value="ALIPHATIC SULFONATES-BINDING PROTEIN-RELATED"/>
    <property type="match status" value="1"/>
</dbReference>
<dbReference type="RefSeq" id="WP_408076602.1">
    <property type="nucleotide sequence ID" value="NZ_JBELQC010000001.1"/>
</dbReference>